<dbReference type="PROSITE" id="PS51257">
    <property type="entry name" value="PROKAR_LIPOPROTEIN"/>
    <property type="match status" value="1"/>
</dbReference>
<comment type="subcellular location">
    <subcellularLocation>
        <location evidence="1">Cell outer membrane</location>
    </subcellularLocation>
</comment>
<dbReference type="SUPFAM" id="SSF48452">
    <property type="entry name" value="TPR-like"/>
    <property type="match status" value="1"/>
</dbReference>
<evidence type="ECO:0000256" key="1">
    <source>
        <dbReference type="ARBA" id="ARBA00004442"/>
    </source>
</evidence>
<dbReference type="InterPro" id="IPR011990">
    <property type="entry name" value="TPR-like_helical_dom_sf"/>
</dbReference>
<dbReference type="RefSeq" id="WP_094448259.1">
    <property type="nucleotide sequence ID" value="NZ_CP091801.1"/>
</dbReference>
<feature type="signal peptide" evidence="6">
    <location>
        <begin position="1"/>
        <end position="24"/>
    </location>
</feature>
<comment type="similarity">
    <text evidence="2">Belongs to the SusD family.</text>
</comment>
<reference evidence="9 10" key="1">
    <citation type="submission" date="2017-08" db="EMBL/GenBank/DDBJ databases">
        <title>Comparative genomics of non-oral Prevotella species.</title>
        <authorList>
            <person name="Accetto T."/>
            <person name="Nograsek B."/>
            <person name="Avgustin G."/>
        </authorList>
    </citation>
    <scope>NUCLEOTIDE SEQUENCE [LARGE SCALE GENOMIC DNA]</scope>
    <source>
        <strain evidence="9 10">TC1-1</strain>
    </source>
</reference>
<dbReference type="InterPro" id="IPR033985">
    <property type="entry name" value="SusD-like_N"/>
</dbReference>
<evidence type="ECO:0000256" key="2">
    <source>
        <dbReference type="ARBA" id="ARBA00006275"/>
    </source>
</evidence>
<proteinExistence type="inferred from homology"/>
<feature type="chain" id="PRO_5046758177" evidence="6">
    <location>
        <begin position="25"/>
        <end position="575"/>
    </location>
</feature>
<evidence type="ECO:0000256" key="6">
    <source>
        <dbReference type="SAM" id="SignalP"/>
    </source>
</evidence>
<feature type="domain" description="SusD-like N-terminal" evidence="8">
    <location>
        <begin position="81"/>
        <end position="220"/>
    </location>
</feature>
<evidence type="ECO:0000256" key="4">
    <source>
        <dbReference type="ARBA" id="ARBA00023136"/>
    </source>
</evidence>
<dbReference type="Pfam" id="PF07980">
    <property type="entry name" value="SusD_RagB"/>
    <property type="match status" value="1"/>
</dbReference>
<evidence type="ECO:0000259" key="8">
    <source>
        <dbReference type="Pfam" id="PF14322"/>
    </source>
</evidence>
<gene>
    <name evidence="9" type="ORF">CIK91_04640</name>
</gene>
<dbReference type="Proteomes" id="UP000216189">
    <property type="component" value="Unassembled WGS sequence"/>
</dbReference>
<comment type="caution">
    <text evidence="9">The sequence shown here is derived from an EMBL/GenBank/DDBJ whole genome shotgun (WGS) entry which is preliminary data.</text>
</comment>
<evidence type="ECO:0000256" key="3">
    <source>
        <dbReference type="ARBA" id="ARBA00022729"/>
    </source>
</evidence>
<keyword evidence="10" id="KW-1185">Reference proteome</keyword>
<dbReference type="Gene3D" id="1.25.40.390">
    <property type="match status" value="1"/>
</dbReference>
<dbReference type="Pfam" id="PF14322">
    <property type="entry name" value="SusD-like_3"/>
    <property type="match status" value="1"/>
</dbReference>
<name>A0ABX4EHQ5_SEGBR</name>
<feature type="domain" description="RagB/SusD" evidence="7">
    <location>
        <begin position="449"/>
        <end position="528"/>
    </location>
</feature>
<dbReference type="InterPro" id="IPR012944">
    <property type="entry name" value="SusD_RagB_dom"/>
</dbReference>
<evidence type="ECO:0000313" key="10">
    <source>
        <dbReference type="Proteomes" id="UP000216189"/>
    </source>
</evidence>
<sequence length="575" mass="64443">MKKYINKIFSGVVLTSALILSSCGSDYLNVSPSESVETDQVYGTTTGLRSALNGIAKEMTTQQYYYGSPFVGESGIIRLYENLPSQNYNYNYYASGWSPLHNQTFHLRGTSIYDSYAWAYYYQLIVSANAIINHADDAEGTEDDKKFVKASALAFRAFAYEKLIHYYCYRWQDSNNGASRGLPLRLDESTNEIAASTLAETYQQIYKDLDESISLFGSTKSNRNASEVWIPNVNVAHAVYARAALTKQDYSKALEQAKLAREGFELMSRSDYQQGFCDPTSEWIFGSYGSTAENNWYWAFGTQGACNGYYATNQPTGAGTIGHELIERIPDNDVRKQIFITEDKVFPEFSEKLTLAKEKLAEARKSGSSDLKALIADSTKWADSINAGVNQTYGIIGMGSGEAYDKAWESADSVIKAHNVKGKSAAYQSEYYYLDGQMKFWVNDQPGVGYVPFIRSSEMYLIEAEANYFLGNEAAAKSALEALNVVRNPEYTCNKTGKELFNEIKDYREVELWGEGFAWSDYKRWNIPVVRHSFAQGGNAHTAVAVTVTPESGNKWTWVVPNGEVDYNSLIKNQE</sequence>
<evidence type="ECO:0000259" key="7">
    <source>
        <dbReference type="Pfam" id="PF07980"/>
    </source>
</evidence>
<accession>A0ABX4EHQ5</accession>
<dbReference type="EMBL" id="NPJF01000026">
    <property type="protein sequence ID" value="OYP55639.1"/>
    <property type="molecule type" value="Genomic_DNA"/>
</dbReference>
<keyword evidence="5" id="KW-0998">Cell outer membrane</keyword>
<keyword evidence="4" id="KW-0472">Membrane</keyword>
<evidence type="ECO:0000256" key="5">
    <source>
        <dbReference type="ARBA" id="ARBA00023237"/>
    </source>
</evidence>
<organism evidence="9 10">
    <name type="scientific">Segatella bryantii</name>
    <name type="common">Prevotella bryantii</name>
    <dbReference type="NCBI Taxonomy" id="77095"/>
    <lineage>
        <taxon>Bacteria</taxon>
        <taxon>Pseudomonadati</taxon>
        <taxon>Bacteroidota</taxon>
        <taxon>Bacteroidia</taxon>
        <taxon>Bacteroidales</taxon>
        <taxon>Prevotellaceae</taxon>
        <taxon>Segatella</taxon>
    </lineage>
</organism>
<evidence type="ECO:0000313" key="9">
    <source>
        <dbReference type="EMBL" id="OYP55639.1"/>
    </source>
</evidence>
<protein>
    <submittedName>
        <fullName evidence="9">RagB/SusD family nutrient uptake outer membrane protein</fullName>
    </submittedName>
</protein>
<keyword evidence="3 6" id="KW-0732">Signal</keyword>